<evidence type="ECO:0000313" key="2">
    <source>
        <dbReference type="Proteomes" id="UP000038040"/>
    </source>
</evidence>
<reference evidence="4" key="1">
    <citation type="submission" date="2017-02" db="UniProtKB">
        <authorList>
            <consortium name="WormBaseParasite"/>
        </authorList>
    </citation>
    <scope>IDENTIFICATION</scope>
</reference>
<dbReference type="STRING" id="318479.A0A0N4U9S3"/>
<dbReference type="Gene3D" id="3.60.10.10">
    <property type="entry name" value="Endonuclease/exonuclease/phosphatase"/>
    <property type="match status" value="1"/>
</dbReference>
<gene>
    <name evidence="1" type="ORF">DME_LOCUS7858</name>
</gene>
<evidence type="ECO:0000313" key="1">
    <source>
        <dbReference type="EMBL" id="VDN57885.1"/>
    </source>
</evidence>
<dbReference type="WBParaSite" id="DME_0000385301-mRNA-1">
    <property type="protein sequence ID" value="DME_0000385301-mRNA-1"/>
    <property type="gene ID" value="DME_0000385301"/>
</dbReference>
<dbReference type="Proteomes" id="UP000038040">
    <property type="component" value="Unplaced"/>
</dbReference>
<sequence>MSALDLIIKPGSEQRYWLYYCGVTENKWRNGHNGIAIAISEKARYSHIEWKSANNRVAHARFKGFYNISVINVYALTLCADDSDKIKFYAELQLLTTSLQRGDIVIIGELECARMS</sequence>
<evidence type="ECO:0000313" key="3">
    <source>
        <dbReference type="Proteomes" id="UP000274756"/>
    </source>
</evidence>
<name>A0A0N4U9S3_DRAME</name>
<dbReference type="Proteomes" id="UP000274756">
    <property type="component" value="Unassembled WGS sequence"/>
</dbReference>
<proteinExistence type="predicted"/>
<dbReference type="EMBL" id="UYYG01001163">
    <property type="protein sequence ID" value="VDN57885.1"/>
    <property type="molecule type" value="Genomic_DNA"/>
</dbReference>
<dbReference type="InterPro" id="IPR036691">
    <property type="entry name" value="Endo/exonu/phosph_ase_sf"/>
</dbReference>
<organism evidence="2 4">
    <name type="scientific">Dracunculus medinensis</name>
    <name type="common">Guinea worm</name>
    <dbReference type="NCBI Taxonomy" id="318479"/>
    <lineage>
        <taxon>Eukaryota</taxon>
        <taxon>Metazoa</taxon>
        <taxon>Ecdysozoa</taxon>
        <taxon>Nematoda</taxon>
        <taxon>Chromadorea</taxon>
        <taxon>Rhabditida</taxon>
        <taxon>Spirurina</taxon>
        <taxon>Dracunculoidea</taxon>
        <taxon>Dracunculidae</taxon>
        <taxon>Dracunculus</taxon>
    </lineage>
</organism>
<protein>
    <submittedName>
        <fullName evidence="4">DUF3421 domain-containing protein</fullName>
    </submittedName>
</protein>
<reference evidence="1 3" key="2">
    <citation type="submission" date="2018-11" db="EMBL/GenBank/DDBJ databases">
        <authorList>
            <consortium name="Pathogen Informatics"/>
        </authorList>
    </citation>
    <scope>NUCLEOTIDE SEQUENCE [LARGE SCALE GENOMIC DNA]</scope>
</reference>
<keyword evidence="3" id="KW-1185">Reference proteome</keyword>
<dbReference type="OrthoDB" id="6627613at2759"/>
<accession>A0A0N4U9S3</accession>
<evidence type="ECO:0000313" key="4">
    <source>
        <dbReference type="WBParaSite" id="DME_0000385301-mRNA-1"/>
    </source>
</evidence>
<dbReference type="AlphaFoldDB" id="A0A0N4U9S3"/>